<proteinExistence type="inferred from homology"/>
<feature type="region of interest" description="Disordered" evidence="2">
    <location>
        <begin position="662"/>
        <end position="701"/>
    </location>
</feature>
<dbReference type="GO" id="GO:0000270">
    <property type="term" value="P:peptidoglycan metabolic process"/>
    <property type="evidence" value="ECO:0007669"/>
    <property type="project" value="InterPro"/>
</dbReference>
<dbReference type="Gene3D" id="1.25.40.10">
    <property type="entry name" value="Tetratricopeptide repeat domain"/>
    <property type="match status" value="2"/>
</dbReference>
<gene>
    <name evidence="4" type="ORF">C8D99_11134</name>
</gene>
<dbReference type="GO" id="GO:0016020">
    <property type="term" value="C:membrane"/>
    <property type="evidence" value="ECO:0007669"/>
    <property type="project" value="InterPro"/>
</dbReference>
<dbReference type="CDD" id="cd13401">
    <property type="entry name" value="Slt70-like"/>
    <property type="match status" value="1"/>
</dbReference>
<dbReference type="InterPro" id="IPR023346">
    <property type="entry name" value="Lysozyme-like_dom_sf"/>
</dbReference>
<dbReference type="PANTHER" id="PTHR37423:SF2">
    <property type="entry name" value="MEMBRANE-BOUND LYTIC MUREIN TRANSGLYCOSYLASE C"/>
    <property type="match status" value="1"/>
</dbReference>
<name>A0A4R8M3D0_9BACT</name>
<evidence type="ECO:0000313" key="4">
    <source>
        <dbReference type="EMBL" id="TDY59700.1"/>
    </source>
</evidence>
<organism evidence="4 5">
    <name type="scientific">Aminivibrio pyruvatiphilus</name>
    <dbReference type="NCBI Taxonomy" id="1005740"/>
    <lineage>
        <taxon>Bacteria</taxon>
        <taxon>Thermotogati</taxon>
        <taxon>Synergistota</taxon>
        <taxon>Synergistia</taxon>
        <taxon>Synergistales</taxon>
        <taxon>Aminobacteriaceae</taxon>
        <taxon>Aminivibrio</taxon>
    </lineage>
</organism>
<dbReference type="Proteomes" id="UP000295066">
    <property type="component" value="Unassembled WGS sequence"/>
</dbReference>
<dbReference type="SUPFAM" id="SSF53955">
    <property type="entry name" value="Lysozyme-like"/>
    <property type="match status" value="1"/>
</dbReference>
<dbReference type="GO" id="GO:0008933">
    <property type="term" value="F:peptidoglycan lytic transglycosylase activity"/>
    <property type="evidence" value="ECO:0007669"/>
    <property type="project" value="InterPro"/>
</dbReference>
<dbReference type="AlphaFoldDB" id="A0A4R8M3D0"/>
<evidence type="ECO:0000256" key="1">
    <source>
        <dbReference type="ARBA" id="ARBA00007734"/>
    </source>
</evidence>
<dbReference type="InterPro" id="IPR011990">
    <property type="entry name" value="TPR-like_helical_dom_sf"/>
</dbReference>
<reference evidence="4 5" key="1">
    <citation type="submission" date="2019-03" db="EMBL/GenBank/DDBJ databases">
        <title>Genomic Encyclopedia of Type Strains, Phase IV (KMG-IV): sequencing the most valuable type-strain genomes for metagenomic binning, comparative biology and taxonomic classification.</title>
        <authorList>
            <person name="Goeker M."/>
        </authorList>
    </citation>
    <scope>NUCLEOTIDE SEQUENCE [LARGE SCALE GENOMIC DNA]</scope>
    <source>
        <strain evidence="4 5">DSM 25964</strain>
    </source>
</reference>
<comment type="similarity">
    <text evidence="1">Belongs to the transglycosylase Slt family.</text>
</comment>
<sequence>MPRLLKAPVVLSTLTIAFFLLAFPAGGAASGMDELFTARDWRGVDTLLAQKSGVLSPRELSLAANSLWFRGKWAESLELLERTASHWPQSVKPYGTLMTILGLERTGRKDEARQAAAKFLPAAPADIAYYVAYALYRLTAEEDTAGRRKHLQRMYSLAENTSQQSSALTLLLGLPGDRTAYALNLLSIHPRNSAALKILEALPKPWKAEVNFAVGYAAYLRGQHGKAVPLLKAVPLESRNGRKARYYRAFSLYSQQKYGEALELWSYLARNGSTYAESSIRRISILAGRAQKERALRVLREVAASREGAIKARALYSLSTHASGKEKRELEEKVIALIPDSAFTTRILYNRGWDRWNSGDIKGAVQEWEKSISSGMDGNWRPRVLYWVAHGYERLKAPEKKAAFLEKIRKNHPLSIYAFLSGGDKLSIVPDVPRPLAQDSPSDLEQWGFITYARWHLLARGDAKSLFRAARLAEWSGDHLAAYSAVGRIAGEITRGPSFFRKGMEYLYPRPFLDEVRKAAERFKVEENLVWAIMRQESAFNPNATSWVGAAGLMQLMPATARSEAKALEMKNYNLYNAGQNIILGTAHIARLLKSFSNVEQAVAAYNGGSGSARRWLAGRKDVPLDEWIESVRFEETNDYVRKVMANLHIYRALYGIPRTEGAAPGAPGDVPDDDLETSADGPDPEDRDDEAPLLLDDGGK</sequence>
<dbReference type="InterPro" id="IPR000189">
    <property type="entry name" value="Transglyc_AS"/>
</dbReference>
<comment type="caution">
    <text evidence="4">The sequence shown here is derived from an EMBL/GenBank/DDBJ whole genome shotgun (WGS) entry which is preliminary data.</text>
</comment>
<accession>A0A4R8M3D0</accession>
<keyword evidence="5" id="KW-1185">Reference proteome</keyword>
<dbReference type="Pfam" id="PF01464">
    <property type="entry name" value="SLT"/>
    <property type="match status" value="1"/>
</dbReference>
<protein>
    <submittedName>
        <fullName evidence="4">Soluble lytic murein transglycosylase</fullName>
    </submittedName>
</protein>
<dbReference type="PANTHER" id="PTHR37423">
    <property type="entry name" value="SOLUBLE LYTIC MUREIN TRANSGLYCOSYLASE-RELATED"/>
    <property type="match status" value="1"/>
</dbReference>
<evidence type="ECO:0000313" key="5">
    <source>
        <dbReference type="Proteomes" id="UP000295066"/>
    </source>
</evidence>
<feature type="compositionally biased region" description="Acidic residues" evidence="2">
    <location>
        <begin position="671"/>
        <end position="692"/>
    </location>
</feature>
<dbReference type="Gene3D" id="1.10.530.10">
    <property type="match status" value="1"/>
</dbReference>
<evidence type="ECO:0000259" key="3">
    <source>
        <dbReference type="Pfam" id="PF01464"/>
    </source>
</evidence>
<dbReference type="InterPro" id="IPR008258">
    <property type="entry name" value="Transglycosylase_SLT_dom_1"/>
</dbReference>
<dbReference type="RefSeq" id="WP_166670107.1">
    <property type="nucleotide sequence ID" value="NZ_SORI01000011.1"/>
</dbReference>
<dbReference type="SUPFAM" id="SSF48452">
    <property type="entry name" value="TPR-like"/>
    <property type="match status" value="1"/>
</dbReference>
<feature type="domain" description="Transglycosylase SLT" evidence="3">
    <location>
        <begin position="516"/>
        <end position="624"/>
    </location>
</feature>
<dbReference type="PROSITE" id="PS00922">
    <property type="entry name" value="TRANSGLYCOSYLASE"/>
    <property type="match status" value="1"/>
</dbReference>
<evidence type="ECO:0000256" key="2">
    <source>
        <dbReference type="SAM" id="MobiDB-lite"/>
    </source>
</evidence>
<dbReference type="EMBL" id="SORI01000011">
    <property type="protein sequence ID" value="TDY59700.1"/>
    <property type="molecule type" value="Genomic_DNA"/>
</dbReference>